<protein>
    <submittedName>
        <fullName evidence="2">Uncharacterized protein</fullName>
    </submittedName>
</protein>
<sequence length="108" mass="12159">MRYEKFQWADWEKSGSSPGEKTAADWGKEFGVIKAGTIQPDSYSANYEEPLSSLPEKSLTEELLVGHILSRSEPNLWGRKNDCMVFKQVAHFAGIGVFDFGQVDLCLR</sequence>
<name>A0A0C1YB44_9CYAN</name>
<accession>A0A0C1YB44</accession>
<feature type="compositionally biased region" description="Basic and acidic residues" evidence="1">
    <location>
        <begin position="1"/>
        <end position="13"/>
    </location>
</feature>
<reference evidence="2" key="1">
    <citation type="submission" date="2014-11" db="EMBL/GenBank/DDBJ databases">
        <authorList>
            <person name="Malar M.C."/>
            <person name="Sen D."/>
            <person name="Tripathy S."/>
        </authorList>
    </citation>
    <scope>NUCLEOTIDE SEQUENCE</scope>
    <source>
        <strain evidence="2">BDU141951</strain>
    </source>
</reference>
<dbReference type="EMBL" id="JTHE02000003">
    <property type="protein sequence ID" value="NEV70037.1"/>
    <property type="molecule type" value="Genomic_DNA"/>
</dbReference>
<feature type="region of interest" description="Disordered" evidence="1">
    <location>
        <begin position="1"/>
        <end position="23"/>
    </location>
</feature>
<proteinExistence type="predicted"/>
<reference evidence="2" key="3">
    <citation type="submission" date="2020-02" db="EMBL/GenBank/DDBJ databases">
        <authorList>
            <person name="Sarangi A.N."/>
            <person name="Ghosh S."/>
            <person name="Mukherjee M."/>
            <person name="Tripathy S."/>
        </authorList>
    </citation>
    <scope>NUCLEOTIDE SEQUENCE</scope>
    <source>
        <strain evidence="2">BDU141951</strain>
    </source>
</reference>
<gene>
    <name evidence="2" type="ORF">QQ91_023370</name>
</gene>
<organism evidence="2">
    <name type="scientific">Lyngbya confervoides BDU141951</name>
    <dbReference type="NCBI Taxonomy" id="1574623"/>
    <lineage>
        <taxon>Bacteria</taxon>
        <taxon>Bacillati</taxon>
        <taxon>Cyanobacteriota</taxon>
        <taxon>Cyanophyceae</taxon>
        <taxon>Oscillatoriophycideae</taxon>
        <taxon>Oscillatoriales</taxon>
        <taxon>Microcoleaceae</taxon>
        <taxon>Lyngbya</taxon>
    </lineage>
</organism>
<evidence type="ECO:0000313" key="2">
    <source>
        <dbReference type="EMBL" id="NEV70037.1"/>
    </source>
</evidence>
<comment type="caution">
    <text evidence="2">The sequence shown here is derived from an EMBL/GenBank/DDBJ whole genome shotgun (WGS) entry which is preliminary data.</text>
</comment>
<reference evidence="2" key="2">
    <citation type="journal article" date="2015" name="Genome Announc.">
        <title>Draft Genome Sequence of Filamentous Marine Cyanobacterium Lyngbya confervoides Strain BDU141951.</title>
        <authorList>
            <person name="Chandrababunaidu M.M."/>
            <person name="Sen D."/>
            <person name="Tripathy S."/>
        </authorList>
    </citation>
    <scope>NUCLEOTIDE SEQUENCE</scope>
    <source>
        <strain evidence="2">BDU141951</strain>
    </source>
</reference>
<dbReference type="AlphaFoldDB" id="A0A0C1YB44"/>
<evidence type="ECO:0000256" key="1">
    <source>
        <dbReference type="SAM" id="MobiDB-lite"/>
    </source>
</evidence>